<keyword evidence="6" id="KW-0472">Membrane</keyword>
<evidence type="ECO:0000256" key="3">
    <source>
        <dbReference type="ARBA" id="ARBA00004613"/>
    </source>
</evidence>
<evidence type="ECO:0000259" key="8">
    <source>
        <dbReference type="Pfam" id="PF01345"/>
    </source>
</evidence>
<dbReference type="InterPro" id="IPR003368">
    <property type="entry name" value="POMP_repeat"/>
</dbReference>
<dbReference type="PANTHER" id="PTHR11319">
    <property type="entry name" value="G PROTEIN-COUPLED RECEPTOR-RELATED"/>
    <property type="match status" value="1"/>
</dbReference>
<evidence type="ECO:0000256" key="2">
    <source>
        <dbReference type="ARBA" id="ARBA00004442"/>
    </source>
</evidence>
<dbReference type="InterPro" id="IPR006626">
    <property type="entry name" value="PbH1"/>
</dbReference>
<dbReference type="InterPro" id="IPR047589">
    <property type="entry name" value="DUF11_rpt"/>
</dbReference>
<dbReference type="AlphaFoldDB" id="A0A426TYG6"/>
<evidence type="ECO:0000313" key="9">
    <source>
        <dbReference type="EMBL" id="RRR70981.1"/>
    </source>
</evidence>
<keyword evidence="5" id="KW-0732">Signal</keyword>
<evidence type="ECO:0000256" key="1">
    <source>
        <dbReference type="ARBA" id="ARBA00004196"/>
    </source>
</evidence>
<evidence type="ECO:0000256" key="5">
    <source>
        <dbReference type="ARBA" id="ARBA00022729"/>
    </source>
</evidence>
<dbReference type="SMART" id="SM00710">
    <property type="entry name" value="PbH1"/>
    <property type="match status" value="10"/>
</dbReference>
<dbReference type="NCBIfam" id="TIGR01451">
    <property type="entry name" value="B_ant_repeat"/>
    <property type="match status" value="1"/>
</dbReference>
<comment type="caution">
    <text evidence="9">The sequence shown here is derived from an EMBL/GenBank/DDBJ whole genome shotgun (WGS) entry which is preliminary data.</text>
</comment>
<evidence type="ECO:0000256" key="4">
    <source>
        <dbReference type="ARBA" id="ARBA00022525"/>
    </source>
</evidence>
<dbReference type="NCBIfam" id="NF041518">
    <property type="entry name" value="choice_anch_Q"/>
    <property type="match status" value="1"/>
</dbReference>
<feature type="non-terminal residue" evidence="9">
    <location>
        <position position="1"/>
    </location>
</feature>
<dbReference type="SUPFAM" id="SSF51126">
    <property type="entry name" value="Pectin lyase-like"/>
    <property type="match status" value="2"/>
</dbReference>
<dbReference type="PANTHER" id="PTHR11319:SF35">
    <property type="entry name" value="OUTER MEMBRANE PROTEIN PMPC-RELATED"/>
    <property type="match status" value="1"/>
</dbReference>
<dbReference type="GO" id="GO:0005576">
    <property type="term" value="C:extracellular region"/>
    <property type="evidence" value="ECO:0007669"/>
    <property type="project" value="UniProtKB-SubCell"/>
</dbReference>
<keyword evidence="4" id="KW-0964">Secreted</keyword>
<gene>
    <name evidence="9" type="ORF">EI684_12265</name>
</gene>
<dbReference type="InterPro" id="IPR001434">
    <property type="entry name" value="OmcB-like_DUF11"/>
</dbReference>
<comment type="subcellular location">
    <subcellularLocation>
        <location evidence="1">Cell envelope</location>
    </subcellularLocation>
    <subcellularLocation>
        <location evidence="2">Cell outer membrane</location>
    </subcellularLocation>
    <subcellularLocation>
        <location evidence="3">Secreted</location>
    </subcellularLocation>
</comment>
<dbReference type="InterPro" id="IPR013783">
    <property type="entry name" value="Ig-like_fold"/>
</dbReference>
<evidence type="ECO:0000313" key="10">
    <source>
        <dbReference type="Proteomes" id="UP000280307"/>
    </source>
</evidence>
<feature type="domain" description="DUF11" evidence="8">
    <location>
        <begin position="495"/>
        <end position="596"/>
    </location>
</feature>
<sequence>SSPILTNVSFINNWAEYGGAIYNDGEDGGVSSPTLTNVTFTNNRAAEDGGAIYNYGYQGISSPTLTHVSFTSNWADDDGGAIYNDGEDGVSSPTLTNVTFTRNRAEYYGGAIYNDGQDGVSSPTLTDVTFNNNRAEYGGAIYNDGQSAGESSPILIDVTFSSNWAEYDGGAIYNYGYQGFSNPTLTDVTFSNNWAGSDGGAIYNDGEEGVSSPTLTNVIFIGSQAEDDGGAIYNDGEDGVSSPILTNVSFTGNWAGIDGGAIYNYGYQGVSSPTLTNVSFTGNWAGSDGGAIYNDGEDGVSSPNLTNVSFINNRAEDDGGAIYFDGDNGDVSATIINGLFVANGTDHIAYDDGNENTQPQFVNCTFVGATAQAINITYWDSGETPIDFVNSIFWGNNRLVDFTDDDPEVAPATMVNINYSIVEEASYASANNNLFADPLFLSAATGNYRLLASSPAVDSGDNSAVVGVTTDLDGNARTIGATVDRGAYEYGASNLAISKLVSPNSAVPYQGLITYTITLSNSGTIADASVVFTDTLPAGVEFVQWITQADANEQGGTLTWSGAIQPATARTWSFQARHTGNYGDVITNTAHFSGSDRTGAASATFSVVAALPGYVSIPTPDSTISLGSIQVGDSLTSTLTISNTGSGMLTISNSQISGAGAAAFSLVSPPVFPLSIASGGPSEMLQIVCNPTAAGVLTATLTLNTNDTTQSSVSYPLTCTGLAAPEPEPEDPSTRIFLPVVMKGN</sequence>
<name>A0A426TYG6_9CHLR</name>
<dbReference type="Pfam" id="PF01345">
    <property type="entry name" value="DUF11"/>
    <property type="match status" value="1"/>
</dbReference>
<dbReference type="Pfam" id="PF02415">
    <property type="entry name" value="Chlam_PMP"/>
    <property type="match status" value="10"/>
</dbReference>
<protein>
    <submittedName>
        <fullName evidence="9">Choice-of-anchor D domain-containing protein</fullName>
    </submittedName>
</protein>
<evidence type="ECO:0000256" key="7">
    <source>
        <dbReference type="ARBA" id="ARBA00023237"/>
    </source>
</evidence>
<dbReference type="InterPro" id="IPR011050">
    <property type="entry name" value="Pectin_lyase_fold/virulence"/>
</dbReference>
<dbReference type="GO" id="GO:0009279">
    <property type="term" value="C:cell outer membrane"/>
    <property type="evidence" value="ECO:0007669"/>
    <property type="project" value="UniProtKB-SubCell"/>
</dbReference>
<reference evidence="9 10" key="1">
    <citation type="submission" date="2018-12" db="EMBL/GenBank/DDBJ databases">
        <title>Genome Sequence of Candidatus Viridilinea halotolerans isolated from saline sulfide-rich spring.</title>
        <authorList>
            <person name="Grouzdev D.S."/>
            <person name="Burganskaya E.I."/>
            <person name="Krutkina M.S."/>
            <person name="Sukhacheva M.V."/>
            <person name="Gorlenko V.M."/>
        </authorList>
    </citation>
    <scope>NUCLEOTIDE SEQUENCE [LARGE SCALE GENOMIC DNA]</scope>
    <source>
        <strain evidence="9">Chok-6</strain>
    </source>
</reference>
<dbReference type="NCBIfam" id="NF012200">
    <property type="entry name" value="choice_anch_D"/>
    <property type="match status" value="1"/>
</dbReference>
<organism evidence="9 10">
    <name type="scientific">Candidatus Viridilinea halotolerans</name>
    <dbReference type="NCBI Taxonomy" id="2491704"/>
    <lineage>
        <taxon>Bacteria</taxon>
        <taxon>Bacillati</taxon>
        <taxon>Chloroflexota</taxon>
        <taxon>Chloroflexia</taxon>
        <taxon>Chloroflexales</taxon>
        <taxon>Chloroflexineae</taxon>
        <taxon>Oscillochloridaceae</taxon>
        <taxon>Candidatus Viridilinea</taxon>
    </lineage>
</organism>
<dbReference type="Proteomes" id="UP000280307">
    <property type="component" value="Unassembled WGS sequence"/>
</dbReference>
<proteinExistence type="predicted"/>
<keyword evidence="7" id="KW-0998">Cell outer membrane</keyword>
<evidence type="ECO:0000256" key="6">
    <source>
        <dbReference type="ARBA" id="ARBA00023136"/>
    </source>
</evidence>
<accession>A0A426TYG6</accession>
<dbReference type="NCBIfam" id="TIGR01376">
    <property type="entry name" value="POMP_repeat"/>
    <property type="match status" value="5"/>
</dbReference>
<dbReference type="EMBL" id="RSAS01000479">
    <property type="protein sequence ID" value="RRR70981.1"/>
    <property type="molecule type" value="Genomic_DNA"/>
</dbReference>
<dbReference type="Gene3D" id="2.60.40.10">
    <property type="entry name" value="Immunoglobulins"/>
    <property type="match status" value="1"/>
</dbReference>
<dbReference type="InterPro" id="IPR059226">
    <property type="entry name" value="Choice_anch_Q_dom"/>
</dbReference>